<dbReference type="Pfam" id="PF00092">
    <property type="entry name" value="VWA"/>
    <property type="match status" value="1"/>
</dbReference>
<evidence type="ECO:0000313" key="4">
    <source>
        <dbReference type="Proteomes" id="UP000574761"/>
    </source>
</evidence>
<feature type="transmembrane region" description="Helical" evidence="1">
    <location>
        <begin position="6"/>
        <end position="23"/>
    </location>
</feature>
<organism evidence="3 4">
    <name type="scientific">Mycoplana azooxidifex</name>
    <dbReference type="NCBI Taxonomy" id="1636188"/>
    <lineage>
        <taxon>Bacteria</taxon>
        <taxon>Pseudomonadati</taxon>
        <taxon>Pseudomonadota</taxon>
        <taxon>Alphaproteobacteria</taxon>
        <taxon>Hyphomicrobiales</taxon>
        <taxon>Rhizobiaceae</taxon>
        <taxon>Mycoplana</taxon>
    </lineage>
</organism>
<dbReference type="AlphaFoldDB" id="A0A7W6DAX2"/>
<dbReference type="SMART" id="SM00327">
    <property type="entry name" value="VWA"/>
    <property type="match status" value="1"/>
</dbReference>
<dbReference type="CDD" id="cd01467">
    <property type="entry name" value="vWA_BatA_type"/>
    <property type="match status" value="1"/>
</dbReference>
<dbReference type="RefSeq" id="WP_183808053.1">
    <property type="nucleotide sequence ID" value="NZ_JACIEE010000014.1"/>
</dbReference>
<keyword evidence="4" id="KW-1185">Reference proteome</keyword>
<feature type="transmembrane region" description="Helical" evidence="1">
    <location>
        <begin position="298"/>
        <end position="320"/>
    </location>
</feature>
<dbReference type="Proteomes" id="UP000574761">
    <property type="component" value="Unassembled WGS sequence"/>
</dbReference>
<dbReference type="SUPFAM" id="SSF53300">
    <property type="entry name" value="vWA-like"/>
    <property type="match status" value="1"/>
</dbReference>
<sequence>MYTLDHPWLLLLLPLPFLVWWLLPPYREQTPAVRIPFFEDITKAAGIGPTEGSVVPRANLLQKIIGPICWVLVVLALARPQYVEPPIEKTEPQRDLMLALDLSQSMDTRDFRDPEGNLQARVDAVKTVVADFIERRPNDRLGLVAFGDAPYPLVPFTMDHGTVRTMLADTLPGMAGPRTALGDAIGLSIKMFEQSQAPDKVLIVLTDGNDTASKMPADKAAEIAKDNHVRIHTVGIGDPAAQGEEKLDAAVLEKIATTTGGRYFFGQDQKSLADIYALLDQITPANQKTLSWRPRIELFHYPLGAAVLLVLAYHVVMWLLSIGASHRRDSEAGA</sequence>
<dbReference type="Gene3D" id="3.40.50.410">
    <property type="entry name" value="von Willebrand factor, type A domain"/>
    <property type="match status" value="1"/>
</dbReference>
<keyword evidence="1" id="KW-1133">Transmembrane helix</keyword>
<comment type="caution">
    <text evidence="3">The sequence shown here is derived from an EMBL/GenBank/DDBJ whole genome shotgun (WGS) entry which is preliminary data.</text>
</comment>
<dbReference type="InterPro" id="IPR050768">
    <property type="entry name" value="UPF0353/GerABKA_families"/>
</dbReference>
<keyword evidence="1" id="KW-0812">Transmembrane</keyword>
<evidence type="ECO:0000259" key="2">
    <source>
        <dbReference type="PROSITE" id="PS50234"/>
    </source>
</evidence>
<dbReference type="PROSITE" id="PS50234">
    <property type="entry name" value="VWFA"/>
    <property type="match status" value="1"/>
</dbReference>
<feature type="domain" description="VWFA" evidence="2">
    <location>
        <begin position="95"/>
        <end position="282"/>
    </location>
</feature>
<dbReference type="InterPro" id="IPR036465">
    <property type="entry name" value="vWFA_dom_sf"/>
</dbReference>
<evidence type="ECO:0000256" key="1">
    <source>
        <dbReference type="SAM" id="Phobius"/>
    </source>
</evidence>
<evidence type="ECO:0000313" key="3">
    <source>
        <dbReference type="EMBL" id="MBB3979868.1"/>
    </source>
</evidence>
<name>A0A7W6DAX2_9HYPH</name>
<dbReference type="EMBL" id="JACIEE010000014">
    <property type="protein sequence ID" value="MBB3979868.1"/>
    <property type="molecule type" value="Genomic_DNA"/>
</dbReference>
<proteinExistence type="predicted"/>
<dbReference type="InterPro" id="IPR002035">
    <property type="entry name" value="VWF_A"/>
</dbReference>
<dbReference type="PANTHER" id="PTHR22550:SF18">
    <property type="entry name" value="VWFA DOMAIN-CONTAINING PROTEIN"/>
    <property type="match status" value="1"/>
</dbReference>
<accession>A0A7W6DAX2</accession>
<dbReference type="InterPro" id="IPR033881">
    <property type="entry name" value="vWA_BatA_type"/>
</dbReference>
<gene>
    <name evidence="3" type="ORF">GGQ64_005115</name>
</gene>
<dbReference type="PANTHER" id="PTHR22550">
    <property type="entry name" value="SPORE GERMINATION PROTEIN"/>
    <property type="match status" value="1"/>
</dbReference>
<keyword evidence="1" id="KW-0472">Membrane</keyword>
<protein>
    <submittedName>
        <fullName evidence="3">Ca-activated chloride channel family protein</fullName>
    </submittedName>
</protein>
<reference evidence="3 4" key="1">
    <citation type="submission" date="2020-08" db="EMBL/GenBank/DDBJ databases">
        <title>Genomic Encyclopedia of Type Strains, Phase IV (KMG-IV): sequencing the most valuable type-strain genomes for metagenomic binning, comparative biology and taxonomic classification.</title>
        <authorList>
            <person name="Goeker M."/>
        </authorList>
    </citation>
    <scope>NUCLEOTIDE SEQUENCE [LARGE SCALE GENOMIC DNA]</scope>
    <source>
        <strain evidence="3 4">DSM 100211</strain>
    </source>
</reference>